<dbReference type="EMBL" id="FJOG01000005">
    <property type="protein sequence ID" value="CZR54648.1"/>
    <property type="molecule type" value="Genomic_DNA"/>
</dbReference>
<evidence type="ECO:0000313" key="2">
    <source>
        <dbReference type="EMBL" id="CZR54648.1"/>
    </source>
</evidence>
<proteinExistence type="predicted"/>
<reference evidence="2 3" key="1">
    <citation type="submission" date="2016-03" db="EMBL/GenBank/DDBJ databases">
        <authorList>
            <person name="Ploux O."/>
        </authorList>
    </citation>
    <scope>NUCLEOTIDE SEQUENCE [LARGE SCALE GENOMIC DNA]</scope>
    <source>
        <strain evidence="2 3">UAMH 11012</strain>
    </source>
</reference>
<accession>A0A1L7WPF2</accession>
<organism evidence="2 3">
    <name type="scientific">Phialocephala subalpina</name>
    <dbReference type="NCBI Taxonomy" id="576137"/>
    <lineage>
        <taxon>Eukaryota</taxon>
        <taxon>Fungi</taxon>
        <taxon>Dikarya</taxon>
        <taxon>Ascomycota</taxon>
        <taxon>Pezizomycotina</taxon>
        <taxon>Leotiomycetes</taxon>
        <taxon>Helotiales</taxon>
        <taxon>Mollisiaceae</taxon>
        <taxon>Phialocephala</taxon>
        <taxon>Phialocephala fortinii species complex</taxon>
    </lineage>
</organism>
<keyword evidence="3" id="KW-1185">Reference proteome</keyword>
<evidence type="ECO:0000256" key="1">
    <source>
        <dbReference type="SAM" id="MobiDB-lite"/>
    </source>
</evidence>
<protein>
    <submittedName>
        <fullName evidence="2">Uncharacterized protein</fullName>
    </submittedName>
</protein>
<gene>
    <name evidence="2" type="ORF">PAC_04532</name>
</gene>
<evidence type="ECO:0000313" key="3">
    <source>
        <dbReference type="Proteomes" id="UP000184330"/>
    </source>
</evidence>
<dbReference type="AlphaFoldDB" id="A0A1L7WPF2"/>
<name>A0A1L7WPF2_9HELO</name>
<feature type="compositionally biased region" description="Basic and acidic residues" evidence="1">
    <location>
        <begin position="296"/>
        <end position="309"/>
    </location>
</feature>
<sequence length="324" mass="35517">MSTANSSTNGANASSAATKELATSTNPAAIAAAFTPVESVKLPAAALVPYTSVWDQMEPIIKAKNHAEAIRLSRDDASIVADIEAEVATESDKEIRYIIKIVTYSHHKFMTMDLRIASYEMAIWGKLKLGDEFYPHRRFPGDTTALSVFLNWSAKRTKVELAVQAAAEEARAAPLRKALEEKLAGKKMVEETTEQSPMASKGKGVDLEVAKEPETLPPRSPTINRKVSTGKGDEAVVVDMEKKIISDEKNVIEGTVSEEKGVEELEGSALKAKNKEEERPDSEENIPETLPPRSPILDRDKAYEERYADGEDEEADGGVPLFWK</sequence>
<feature type="region of interest" description="Disordered" evidence="1">
    <location>
        <begin position="254"/>
        <end position="324"/>
    </location>
</feature>
<feature type="compositionally biased region" description="Basic and acidic residues" evidence="1">
    <location>
        <begin position="254"/>
        <end position="263"/>
    </location>
</feature>
<dbReference type="Proteomes" id="UP000184330">
    <property type="component" value="Unassembled WGS sequence"/>
</dbReference>